<dbReference type="Proteomes" id="UP000549882">
    <property type="component" value="Unassembled WGS sequence"/>
</dbReference>
<sequence length="47" mass="5477">MATILRYSEKASDDERARIRGEKYNQTIADDLARKRHVLNKNGFGHM</sequence>
<comment type="caution">
    <text evidence="1">The sequence shown here is derived from an EMBL/GenBank/DDBJ whole genome shotgun (WGS) entry which is preliminary data.</text>
</comment>
<dbReference type="EMBL" id="JACHBI010000018">
    <property type="protein sequence ID" value="MBB5577305.1"/>
    <property type="molecule type" value="Genomic_DNA"/>
</dbReference>
<name>A0A7W8XXQ2_9HYPH</name>
<protein>
    <submittedName>
        <fullName evidence="1">Uncharacterized protein</fullName>
    </submittedName>
</protein>
<evidence type="ECO:0000313" key="2">
    <source>
        <dbReference type="Proteomes" id="UP000549882"/>
    </source>
</evidence>
<keyword evidence="2" id="KW-1185">Reference proteome</keyword>
<gene>
    <name evidence="1" type="ORF">GGD50_005957</name>
</gene>
<reference evidence="1 2" key="1">
    <citation type="submission" date="2020-08" db="EMBL/GenBank/DDBJ databases">
        <title>Genomic Encyclopedia of Type Strains, Phase IV (KMG-V): Genome sequencing to study the core and pangenomes of soil and plant-associated prokaryotes.</title>
        <authorList>
            <person name="Whitman W."/>
        </authorList>
    </citation>
    <scope>NUCLEOTIDE SEQUENCE [LARGE SCALE GENOMIC DNA]</scope>
    <source>
        <strain evidence="1 2">SEMIA 4064</strain>
    </source>
</reference>
<accession>A0A7W8XXQ2</accession>
<proteinExistence type="predicted"/>
<dbReference type="AlphaFoldDB" id="A0A7W8XXQ2"/>
<organism evidence="1 2">
    <name type="scientific">Rhizobium paranaense</name>
    <dbReference type="NCBI Taxonomy" id="1650438"/>
    <lineage>
        <taxon>Bacteria</taxon>
        <taxon>Pseudomonadati</taxon>
        <taxon>Pseudomonadota</taxon>
        <taxon>Alphaproteobacteria</taxon>
        <taxon>Hyphomicrobiales</taxon>
        <taxon>Rhizobiaceae</taxon>
        <taxon>Rhizobium/Agrobacterium group</taxon>
        <taxon>Rhizobium</taxon>
    </lineage>
</organism>
<evidence type="ECO:0000313" key="1">
    <source>
        <dbReference type="EMBL" id="MBB5577305.1"/>
    </source>
</evidence>